<protein>
    <submittedName>
        <fullName evidence="5">Uncharacterized glutathione S-transferase-like protein</fullName>
    </submittedName>
</protein>
<dbReference type="GO" id="GO:0016740">
    <property type="term" value="F:transferase activity"/>
    <property type="evidence" value="ECO:0007669"/>
    <property type="project" value="UniProtKB-KW"/>
</dbReference>
<dbReference type="CDD" id="cd03180">
    <property type="entry name" value="GST_C_2"/>
    <property type="match status" value="1"/>
</dbReference>
<dbReference type="InterPro" id="IPR036282">
    <property type="entry name" value="Glutathione-S-Trfase_C_sf"/>
</dbReference>
<dbReference type="RefSeq" id="WP_035342355.1">
    <property type="nucleotide sequence ID" value="NZ_LT615367.1"/>
</dbReference>
<dbReference type="SFLD" id="SFLDG01150">
    <property type="entry name" value="Main.1:_Beta-like"/>
    <property type="match status" value="1"/>
</dbReference>
<evidence type="ECO:0000259" key="4">
    <source>
        <dbReference type="PROSITE" id="PS50405"/>
    </source>
</evidence>
<gene>
    <name evidence="5" type="primary">gstB</name>
    <name evidence="5" type="ORF">DAQ1742_02023</name>
</gene>
<dbReference type="Pfam" id="PF13417">
    <property type="entry name" value="GST_N_3"/>
    <property type="match status" value="1"/>
</dbReference>
<dbReference type="Gene3D" id="3.40.30.10">
    <property type="entry name" value="Glutaredoxin"/>
    <property type="match status" value="1"/>
</dbReference>
<comment type="similarity">
    <text evidence="1">Belongs to the GST superfamily.</text>
</comment>
<keyword evidence="2 5" id="KW-0808">Transferase</keyword>
<evidence type="ECO:0000256" key="2">
    <source>
        <dbReference type="ARBA" id="ARBA00022679"/>
    </source>
</evidence>
<dbReference type="SFLD" id="SFLDG00358">
    <property type="entry name" value="Main_(cytGST)"/>
    <property type="match status" value="1"/>
</dbReference>
<evidence type="ECO:0000313" key="6">
    <source>
        <dbReference type="Proteomes" id="UP000294820"/>
    </source>
</evidence>
<dbReference type="InterPro" id="IPR004045">
    <property type="entry name" value="Glutathione_S-Trfase_N"/>
</dbReference>
<dbReference type="Pfam" id="PF00043">
    <property type="entry name" value="GST_C"/>
    <property type="match status" value="1"/>
</dbReference>
<dbReference type="Gene3D" id="1.20.1050.10">
    <property type="match status" value="1"/>
</dbReference>
<dbReference type="InterPro" id="IPR010987">
    <property type="entry name" value="Glutathione-S-Trfase_C-like"/>
</dbReference>
<dbReference type="SUPFAM" id="SSF47616">
    <property type="entry name" value="GST C-terminal domain-like"/>
    <property type="match status" value="1"/>
</dbReference>
<name>A0A375AA00_9GAMM</name>
<dbReference type="Proteomes" id="UP000294820">
    <property type="component" value="Chromosome 1"/>
</dbReference>
<dbReference type="PANTHER" id="PTHR44051">
    <property type="entry name" value="GLUTATHIONE S-TRANSFERASE-RELATED"/>
    <property type="match status" value="1"/>
</dbReference>
<keyword evidence="6" id="KW-1185">Reference proteome</keyword>
<dbReference type="PANTHER" id="PTHR44051:SF19">
    <property type="entry name" value="DISULFIDE-BOND OXIDOREDUCTASE YFCG"/>
    <property type="match status" value="1"/>
</dbReference>
<dbReference type="SUPFAM" id="SSF52833">
    <property type="entry name" value="Thioredoxin-like"/>
    <property type="match status" value="1"/>
</dbReference>
<dbReference type="KEGG" id="daq:DAQ1742_02023"/>
<dbReference type="PROSITE" id="PS50404">
    <property type="entry name" value="GST_NTER"/>
    <property type="match status" value="1"/>
</dbReference>
<evidence type="ECO:0000259" key="3">
    <source>
        <dbReference type="PROSITE" id="PS50404"/>
    </source>
</evidence>
<proteinExistence type="inferred from homology"/>
<dbReference type="SFLD" id="SFLDS00019">
    <property type="entry name" value="Glutathione_Transferase_(cytos"/>
    <property type="match status" value="1"/>
</dbReference>
<dbReference type="InterPro" id="IPR040079">
    <property type="entry name" value="Glutathione_S-Trfase"/>
</dbReference>
<feature type="domain" description="GST C-terminal" evidence="4">
    <location>
        <begin position="86"/>
        <end position="205"/>
    </location>
</feature>
<dbReference type="InterPro" id="IPR036249">
    <property type="entry name" value="Thioredoxin-like_sf"/>
</dbReference>
<sequence length="205" mass="23226">MLKIWGRDNSTNVKKVRWCAQELGLAYELIPTGGQFGGNREPHYLALNPNGLIPCLQDGELILWESHAIVRYLSARYGKGRFYHAEPQVQAAIDKWLDWAMSFNEPYKKVFINLVRTPADKRDMQAVAEGIAGCEALFAIANDVLANQPWLSGATFGIGDIPLGCLAYGWFNLPIERQSHPHLARWYQQLTERDAFRHTVMLPLS</sequence>
<dbReference type="PROSITE" id="PS50405">
    <property type="entry name" value="GST_CTER"/>
    <property type="match status" value="1"/>
</dbReference>
<feature type="domain" description="GST N-terminal" evidence="3">
    <location>
        <begin position="1"/>
        <end position="81"/>
    </location>
</feature>
<reference evidence="5 6" key="1">
    <citation type="submission" date="2016-09" db="EMBL/GenBank/DDBJ databases">
        <authorList>
            <person name="Reverchon S."/>
            <person name="Nasser W."/>
            <person name="Leonard S."/>
            <person name="Brochier C."/>
            <person name="Duprey A."/>
        </authorList>
    </citation>
    <scope>NUCLEOTIDE SEQUENCE [LARGE SCALE GENOMIC DNA]</scope>
    <source>
        <strain evidence="5 6">174/2</strain>
    </source>
</reference>
<dbReference type="InterPro" id="IPR004046">
    <property type="entry name" value="GST_C"/>
</dbReference>
<evidence type="ECO:0000313" key="5">
    <source>
        <dbReference type="EMBL" id="SLM62944.1"/>
    </source>
</evidence>
<dbReference type="AlphaFoldDB" id="A0A375AA00"/>
<dbReference type="FunFam" id="3.40.30.10:FF:000039">
    <property type="entry name" value="Glutathione S-transferase domain"/>
    <property type="match status" value="1"/>
</dbReference>
<dbReference type="EMBL" id="LT615367">
    <property type="protein sequence ID" value="SLM62944.1"/>
    <property type="molecule type" value="Genomic_DNA"/>
</dbReference>
<dbReference type="CDD" id="cd03047">
    <property type="entry name" value="GST_N_2"/>
    <property type="match status" value="1"/>
</dbReference>
<evidence type="ECO:0000256" key="1">
    <source>
        <dbReference type="ARBA" id="ARBA00007409"/>
    </source>
</evidence>
<accession>A0A375AA00</accession>
<organism evidence="5 6">
    <name type="scientific">Dickeya aquatica</name>
    <dbReference type="NCBI Taxonomy" id="1401087"/>
    <lineage>
        <taxon>Bacteria</taxon>
        <taxon>Pseudomonadati</taxon>
        <taxon>Pseudomonadota</taxon>
        <taxon>Gammaproteobacteria</taxon>
        <taxon>Enterobacterales</taxon>
        <taxon>Pectobacteriaceae</taxon>
        <taxon>Dickeya</taxon>
    </lineage>
</organism>